<dbReference type="EMBL" id="JAAEDL010000001">
    <property type="protein sequence ID" value="MBR0679071.1"/>
    <property type="molecule type" value="Genomic_DNA"/>
</dbReference>
<feature type="signal peptide" evidence="1">
    <location>
        <begin position="1"/>
        <end position="21"/>
    </location>
</feature>
<proteinExistence type="predicted"/>
<comment type="caution">
    <text evidence="2">The sequence shown here is derived from an EMBL/GenBank/DDBJ whole genome shotgun (WGS) entry which is preliminary data.</text>
</comment>
<evidence type="ECO:0000256" key="1">
    <source>
        <dbReference type="SAM" id="SignalP"/>
    </source>
</evidence>
<feature type="chain" id="PRO_5040915551" evidence="1">
    <location>
        <begin position="22"/>
        <end position="317"/>
    </location>
</feature>
<evidence type="ECO:0000313" key="3">
    <source>
        <dbReference type="Proteomes" id="UP001138709"/>
    </source>
</evidence>
<gene>
    <name evidence="2" type="ORF">GXW74_01105</name>
</gene>
<keyword evidence="1" id="KW-0732">Signal</keyword>
<dbReference type="Proteomes" id="UP001138709">
    <property type="component" value="Unassembled WGS sequence"/>
</dbReference>
<reference evidence="2" key="2">
    <citation type="journal article" date="2021" name="Syst. Appl. Microbiol.">
        <title>Roseomonas hellenica sp. nov., isolated from roots of wild-growing Alkanna tinctoria.</title>
        <authorList>
            <person name="Rat A."/>
            <person name="Naranjo H.D."/>
            <person name="Lebbe L."/>
            <person name="Cnockaert M."/>
            <person name="Krigas N."/>
            <person name="Grigoriadou K."/>
            <person name="Maloupa E."/>
            <person name="Willems A."/>
        </authorList>
    </citation>
    <scope>NUCLEOTIDE SEQUENCE</scope>
    <source>
        <strain evidence="2">LMG 31228</strain>
    </source>
</reference>
<sequence length="317" mass="33967">MRLAVAFCLFLGLFSLIEASAQPRRTLIDAGAAGRVLVVPQAMDGEVLRLSRRGRTPWQARAQRFETFRDGAPVPIGENETALGVTGWTGGAYCCWTLHLFRQGAQGLAHVASLPFGKREPEEVRLSPPGGPAILLSDAVFDFWEAPVSLAADLSPTVPFRWTGRALEPDTAAMRRPVTAALGTACTDMAAPEDQPPPEQRFATYPDSAAAITALRAADWAARPGGRARHPGVEAARIAVCLIYAGHADEARRLLRAVWPEGAAGLPETERQIAGRLACSPFRDAVRAVNATGAPFLGARCRRNGPDQTAVFALGWR</sequence>
<evidence type="ECO:0000313" key="2">
    <source>
        <dbReference type="EMBL" id="MBR0679071.1"/>
    </source>
</evidence>
<dbReference type="AlphaFoldDB" id="A0A9X9X5T5"/>
<dbReference type="RefSeq" id="WP_211844421.1">
    <property type="nucleotide sequence ID" value="NZ_JAAEDL010000001.1"/>
</dbReference>
<protein>
    <submittedName>
        <fullName evidence="2">Uncharacterized protein</fullName>
    </submittedName>
</protein>
<keyword evidence="3" id="KW-1185">Reference proteome</keyword>
<reference evidence="2" key="1">
    <citation type="submission" date="2020-01" db="EMBL/GenBank/DDBJ databases">
        <authorList>
            <person name="Rat A."/>
        </authorList>
    </citation>
    <scope>NUCLEOTIDE SEQUENCE</scope>
    <source>
        <strain evidence="2">LMG 31228</strain>
    </source>
</reference>
<name>A0A9X9X5T5_9PROT</name>
<accession>A0A9X9X5T5</accession>
<organism evidence="2 3">
    <name type="scientific">Neoroseomonas eburnea</name>
    <dbReference type="NCBI Taxonomy" id="1346889"/>
    <lineage>
        <taxon>Bacteria</taxon>
        <taxon>Pseudomonadati</taxon>
        <taxon>Pseudomonadota</taxon>
        <taxon>Alphaproteobacteria</taxon>
        <taxon>Acetobacterales</taxon>
        <taxon>Acetobacteraceae</taxon>
        <taxon>Neoroseomonas</taxon>
    </lineage>
</organism>